<evidence type="ECO:0000256" key="2">
    <source>
        <dbReference type="ARBA" id="ARBA00022485"/>
    </source>
</evidence>
<dbReference type="EMBL" id="JBBVGT010000002">
    <property type="protein sequence ID" value="MFB5945224.1"/>
    <property type="molecule type" value="Genomic_DNA"/>
</dbReference>
<dbReference type="SUPFAM" id="SSF100950">
    <property type="entry name" value="NagB/RpiA/CoA transferase-like"/>
    <property type="match status" value="1"/>
</dbReference>
<evidence type="ECO:0000313" key="10">
    <source>
        <dbReference type="Proteomes" id="UP001580928"/>
    </source>
</evidence>
<dbReference type="InterPro" id="IPR004452">
    <property type="entry name" value="LutB/LldF"/>
</dbReference>
<dbReference type="InterPro" id="IPR037171">
    <property type="entry name" value="NagB/RpiA_transferase-like"/>
</dbReference>
<dbReference type="RefSeq" id="WP_375556767.1">
    <property type="nucleotide sequence ID" value="NZ_JBBVGT010000002.1"/>
</dbReference>
<evidence type="ECO:0000256" key="7">
    <source>
        <dbReference type="ARBA" id="ARBA00023014"/>
    </source>
</evidence>
<evidence type="ECO:0000259" key="8">
    <source>
        <dbReference type="PROSITE" id="PS51379"/>
    </source>
</evidence>
<evidence type="ECO:0000256" key="4">
    <source>
        <dbReference type="ARBA" id="ARBA00022737"/>
    </source>
</evidence>
<dbReference type="PROSITE" id="PS00198">
    <property type="entry name" value="4FE4S_FER_1"/>
    <property type="match status" value="1"/>
</dbReference>
<dbReference type="Gene3D" id="1.10.1060.10">
    <property type="entry name" value="Alpha-helical ferredoxin"/>
    <property type="match status" value="1"/>
</dbReference>
<dbReference type="NCBIfam" id="TIGR00273">
    <property type="entry name" value="LutB/LldF family L-lactate oxidation iron-sulfur protein"/>
    <property type="match status" value="1"/>
</dbReference>
<evidence type="ECO:0000313" key="9">
    <source>
        <dbReference type="EMBL" id="MFB5945224.1"/>
    </source>
</evidence>
<keyword evidence="7" id="KW-0411">Iron-sulfur</keyword>
<dbReference type="InterPro" id="IPR024185">
    <property type="entry name" value="FTHF_cligase-like_sf"/>
</dbReference>
<gene>
    <name evidence="9" type="ORF">WKR92_05215</name>
</gene>
<name>A0ABV5CCD6_9SPHI</name>
<proteinExistence type="predicted"/>
<keyword evidence="10" id="KW-1185">Reference proteome</keyword>
<keyword evidence="3" id="KW-0479">Metal-binding</keyword>
<reference evidence="9 10" key="1">
    <citation type="submission" date="2024-04" db="EMBL/GenBank/DDBJ databases">
        <title>Albibacterium profundi sp. nov., isolated from sediment of the Challenger Deep of Mariana Trench.</title>
        <authorList>
            <person name="Wang Y."/>
        </authorList>
    </citation>
    <scope>NUCLEOTIDE SEQUENCE [LARGE SCALE GENOMIC DNA]</scope>
    <source>
        <strain evidence="9 10">RHL897</strain>
    </source>
</reference>
<sequence length="462" mass="51714">MASKPAQTFQTDSEKKAFDMDHRKVINYNINKYDSAVEVGLSRFNNLENSKRKGYSLKWRVMENLDKYLPDFEANFQKKGGKVLWANDAKEAQELIWQIAQEEGAKSVIKSKSMTTEEIDLNEFLETKGIHAIESDLGEYIVQLLGQKPYHIVTPAMHLNIAEIAKLFHEKFGTPLDATAEQLTLKARVLLREEFTSADIGITGANFLIADTGSIALTENEGNIRLSTTFPKVHIALAGIEKIIPSISDLNLFLPLLATHGTGQNLTVYNSIIGGPRQEGEVDGPEKMYVILLDNGRTNVLAKEDQRQALYCIRCGACLNACPVYKNIGGHTYNTTYSGPIGSMITPHMKGMDAFKHLSYASSLCGKCTEVCPVKIDIHNMLLANRRDAVKEGHTSMAERVGWKIFSQAITRRSLVDKVGGKTKNWFMKTFFKKSWGKRRALPTIANKSFSQQWKENNDPKS</sequence>
<evidence type="ECO:0000256" key="3">
    <source>
        <dbReference type="ARBA" id="ARBA00022723"/>
    </source>
</evidence>
<dbReference type="Pfam" id="PF13183">
    <property type="entry name" value="Fer4_8"/>
    <property type="match status" value="1"/>
</dbReference>
<dbReference type="InterPro" id="IPR017896">
    <property type="entry name" value="4Fe4S_Fe-S-bd"/>
</dbReference>
<evidence type="ECO:0000256" key="6">
    <source>
        <dbReference type="ARBA" id="ARBA00023004"/>
    </source>
</evidence>
<keyword evidence="4" id="KW-0677">Repeat</keyword>
<comment type="caution">
    <text evidence="9">The sequence shown here is derived from an EMBL/GenBank/DDBJ whole genome shotgun (WGS) entry which is preliminary data.</text>
</comment>
<dbReference type="Proteomes" id="UP001580928">
    <property type="component" value="Unassembled WGS sequence"/>
</dbReference>
<keyword evidence="5" id="KW-0249">Electron transport</keyword>
<dbReference type="SUPFAM" id="SSF46548">
    <property type="entry name" value="alpha-helical ferredoxin"/>
    <property type="match status" value="1"/>
</dbReference>
<keyword evidence="1" id="KW-0813">Transport</keyword>
<dbReference type="InterPro" id="IPR003741">
    <property type="entry name" value="LUD_dom"/>
</dbReference>
<evidence type="ECO:0000256" key="1">
    <source>
        <dbReference type="ARBA" id="ARBA00022448"/>
    </source>
</evidence>
<evidence type="ECO:0000256" key="5">
    <source>
        <dbReference type="ARBA" id="ARBA00022982"/>
    </source>
</evidence>
<keyword evidence="2" id="KW-0004">4Fe-4S</keyword>
<dbReference type="PROSITE" id="PS51379">
    <property type="entry name" value="4FE4S_FER_2"/>
    <property type="match status" value="1"/>
</dbReference>
<keyword evidence="6" id="KW-0408">Iron</keyword>
<dbReference type="Gene3D" id="3.40.50.10420">
    <property type="entry name" value="NagB/RpiA/CoA transferase-like"/>
    <property type="match status" value="1"/>
</dbReference>
<dbReference type="InterPro" id="IPR009051">
    <property type="entry name" value="Helical_ferredxn"/>
</dbReference>
<accession>A0ABV5CCD6</accession>
<feature type="domain" description="4Fe-4S ferredoxin-type" evidence="8">
    <location>
        <begin position="303"/>
        <end position="333"/>
    </location>
</feature>
<protein>
    <submittedName>
        <fullName evidence="9">LutB/LldF family L-lactate oxidation iron-sulfur protein</fullName>
    </submittedName>
</protein>
<dbReference type="InterPro" id="IPR017900">
    <property type="entry name" value="4Fe4S_Fe_S_CS"/>
</dbReference>
<dbReference type="PANTHER" id="PTHR47153">
    <property type="entry name" value="LACTATE UTILIZATION PROTEIN B"/>
    <property type="match status" value="1"/>
</dbReference>
<dbReference type="PANTHER" id="PTHR47153:SF2">
    <property type="entry name" value="LACTATE UTILIZATION PROTEIN B"/>
    <property type="match status" value="1"/>
</dbReference>
<dbReference type="Pfam" id="PF02589">
    <property type="entry name" value="LUD_dom"/>
    <property type="match status" value="1"/>
</dbReference>
<organism evidence="9 10">
    <name type="scientific">Albibacterium profundi</name>
    <dbReference type="NCBI Taxonomy" id="3134906"/>
    <lineage>
        <taxon>Bacteria</taxon>
        <taxon>Pseudomonadati</taxon>
        <taxon>Bacteroidota</taxon>
        <taxon>Sphingobacteriia</taxon>
        <taxon>Sphingobacteriales</taxon>
        <taxon>Sphingobacteriaceae</taxon>
        <taxon>Albibacterium</taxon>
    </lineage>
</organism>